<accession>A0A1X4NKD2</accession>
<evidence type="ECO:0000313" key="2">
    <source>
        <dbReference type="EMBL" id="OSQ50725.1"/>
    </source>
</evidence>
<keyword evidence="3" id="KW-1185">Reference proteome</keyword>
<dbReference type="SUPFAM" id="SSF52833">
    <property type="entry name" value="Thioredoxin-like"/>
    <property type="match status" value="1"/>
</dbReference>
<dbReference type="GO" id="GO:0006559">
    <property type="term" value="P:L-phenylalanine catabolic process"/>
    <property type="evidence" value="ECO:0007669"/>
    <property type="project" value="TreeGrafter"/>
</dbReference>
<organism evidence="2 3">
    <name type="scientific">Marivita geojedonensis</name>
    <dbReference type="NCBI Taxonomy" id="1123756"/>
    <lineage>
        <taxon>Bacteria</taxon>
        <taxon>Pseudomonadati</taxon>
        <taxon>Pseudomonadota</taxon>
        <taxon>Alphaproteobacteria</taxon>
        <taxon>Rhodobacterales</taxon>
        <taxon>Roseobacteraceae</taxon>
        <taxon>Marivita</taxon>
    </lineage>
</organism>
<dbReference type="Gene3D" id="1.20.1050.10">
    <property type="match status" value="1"/>
</dbReference>
<dbReference type="RefSeq" id="WP_085637198.1">
    <property type="nucleotide sequence ID" value="NZ_JFKC01000009.1"/>
</dbReference>
<protein>
    <recommendedName>
        <fullName evidence="1">GST N-terminal domain-containing protein</fullName>
    </recommendedName>
</protein>
<dbReference type="GO" id="GO:0016034">
    <property type="term" value="F:maleylacetoacetate isomerase activity"/>
    <property type="evidence" value="ECO:0007669"/>
    <property type="project" value="TreeGrafter"/>
</dbReference>
<gene>
    <name evidence="2" type="ORF">MGEO_10900</name>
</gene>
<dbReference type="GO" id="GO:0004364">
    <property type="term" value="F:glutathione transferase activity"/>
    <property type="evidence" value="ECO:0007669"/>
    <property type="project" value="TreeGrafter"/>
</dbReference>
<dbReference type="Gene3D" id="3.40.30.10">
    <property type="entry name" value="Glutaredoxin"/>
    <property type="match status" value="1"/>
</dbReference>
<dbReference type="AlphaFoldDB" id="A0A1X4NKD2"/>
<comment type="caution">
    <text evidence="2">The sequence shown here is derived from an EMBL/GenBank/DDBJ whole genome shotgun (WGS) entry which is preliminary data.</text>
</comment>
<feature type="domain" description="GST N-terminal" evidence="1">
    <location>
        <begin position="1"/>
        <end position="78"/>
    </location>
</feature>
<dbReference type="InterPro" id="IPR004045">
    <property type="entry name" value="Glutathione_S-Trfase_N"/>
</dbReference>
<dbReference type="CDD" id="cd00570">
    <property type="entry name" value="GST_N_family"/>
    <property type="match status" value="1"/>
</dbReference>
<dbReference type="InterPro" id="IPR036282">
    <property type="entry name" value="Glutathione-S-Trfase_C_sf"/>
</dbReference>
<dbReference type="EMBL" id="JFKC01000009">
    <property type="protein sequence ID" value="OSQ50725.1"/>
    <property type="molecule type" value="Genomic_DNA"/>
</dbReference>
<evidence type="ECO:0000259" key="1">
    <source>
        <dbReference type="PROSITE" id="PS50404"/>
    </source>
</evidence>
<dbReference type="SUPFAM" id="SSF47616">
    <property type="entry name" value="GST C-terminal domain-like"/>
    <property type="match status" value="1"/>
</dbReference>
<dbReference type="PROSITE" id="PS50404">
    <property type="entry name" value="GST_NTER"/>
    <property type="match status" value="1"/>
</dbReference>
<dbReference type="OrthoDB" id="9782992at2"/>
<dbReference type="Pfam" id="PF13417">
    <property type="entry name" value="GST_N_3"/>
    <property type="match status" value="1"/>
</dbReference>
<dbReference type="GO" id="GO:0006749">
    <property type="term" value="P:glutathione metabolic process"/>
    <property type="evidence" value="ECO:0007669"/>
    <property type="project" value="TreeGrafter"/>
</dbReference>
<evidence type="ECO:0000313" key="3">
    <source>
        <dbReference type="Proteomes" id="UP000193926"/>
    </source>
</evidence>
<dbReference type="InterPro" id="IPR036249">
    <property type="entry name" value="Thioredoxin-like_sf"/>
</dbReference>
<reference evidence="2 3" key="1">
    <citation type="submission" date="2014-03" db="EMBL/GenBank/DDBJ databases">
        <title>The draft genome sequence of Marivita geojedonensis KCTC 23882.</title>
        <authorList>
            <person name="Lai Q."/>
            <person name="Shao Z."/>
        </authorList>
    </citation>
    <scope>NUCLEOTIDE SEQUENCE [LARGE SCALE GENOMIC DNA]</scope>
    <source>
        <strain evidence="2 3">DPG-138</strain>
    </source>
</reference>
<proteinExistence type="predicted"/>
<dbReference type="PANTHER" id="PTHR42673:SF4">
    <property type="entry name" value="MALEYLACETOACETATE ISOMERASE"/>
    <property type="match status" value="1"/>
</dbReference>
<sequence length="215" mass="24202">MLRIYTSDHSLYCAKLRILLRHKKLDFEEQPPPGGGGSADYLSIVPSGNIPALVDGDLVLTDSEAIAEYLEERHPDPAMLPDTVIGRALSRERSRFSDTRLEPALRLTFPHVSPANRDASAIAAAHDIITKRLTALGEMLTRSSLPRDRLWMGDCGTIVTLEWIDLFEGRVIPYLDWPEAVTSYRNDMLRHAAVRDELTAYRPEMLRYMVDKGAL</sequence>
<name>A0A1X4NKD2_9RHOB</name>
<dbReference type="PANTHER" id="PTHR42673">
    <property type="entry name" value="MALEYLACETOACETATE ISOMERASE"/>
    <property type="match status" value="1"/>
</dbReference>
<dbReference type="STRING" id="1123756.MGEO_10900"/>
<dbReference type="Proteomes" id="UP000193926">
    <property type="component" value="Unassembled WGS sequence"/>
</dbReference>